<feature type="non-terminal residue" evidence="3">
    <location>
        <position position="218"/>
    </location>
</feature>
<evidence type="ECO:0000256" key="2">
    <source>
        <dbReference type="SAM" id="MobiDB-lite"/>
    </source>
</evidence>
<feature type="compositionally biased region" description="Acidic residues" evidence="2">
    <location>
        <begin position="98"/>
        <end position="109"/>
    </location>
</feature>
<feature type="non-terminal residue" evidence="3">
    <location>
        <position position="1"/>
    </location>
</feature>
<evidence type="ECO:0000256" key="1">
    <source>
        <dbReference type="ARBA" id="ARBA00022884"/>
    </source>
</evidence>
<feature type="compositionally biased region" description="Basic and acidic residues" evidence="2">
    <location>
        <begin position="161"/>
        <end position="170"/>
    </location>
</feature>
<dbReference type="AlphaFoldDB" id="A0A8X8BUC5"/>
<feature type="region of interest" description="Disordered" evidence="2">
    <location>
        <begin position="96"/>
        <end position="117"/>
    </location>
</feature>
<name>A0A8X8BUC5_POLSE</name>
<proteinExistence type="predicted"/>
<dbReference type="EMBL" id="JAATIS010000094">
    <property type="protein sequence ID" value="KAG2470803.1"/>
    <property type="molecule type" value="Genomic_DNA"/>
</dbReference>
<comment type="caution">
    <text evidence="3">The sequence shown here is derived from an EMBL/GenBank/DDBJ whole genome shotgun (WGS) entry which is preliminary data.</text>
</comment>
<keyword evidence="1" id="KW-0694">RNA-binding</keyword>
<accession>A0A8X8BUC5</accession>
<dbReference type="PANTHER" id="PTHR48029">
    <property type="entry name" value="NUCLEOLAR PROTEIN 8"/>
    <property type="match status" value="1"/>
</dbReference>
<keyword evidence="4" id="KW-1185">Reference proteome</keyword>
<feature type="region of interest" description="Disordered" evidence="2">
    <location>
        <begin position="146"/>
        <end position="173"/>
    </location>
</feature>
<evidence type="ECO:0000313" key="3">
    <source>
        <dbReference type="EMBL" id="KAG2470803.1"/>
    </source>
</evidence>
<dbReference type="GO" id="GO:0003723">
    <property type="term" value="F:RNA binding"/>
    <property type="evidence" value="ECO:0007669"/>
    <property type="project" value="UniProtKB-KW"/>
</dbReference>
<feature type="compositionally biased region" description="Basic and acidic residues" evidence="2">
    <location>
        <begin position="23"/>
        <end position="32"/>
    </location>
</feature>
<sequence>MQNVSKEIYYEITANFKETFGSSKEREDVPWDEKDEGLDSDPAGYSMNTVDKSPGFTFSFFGEDTVDDVKANTDSYKIETIKASKLSWMEDPRFIDSSSDEMEKEEEGGNGDKMLLPEKAQGEQFPERKLNLFFFFKGDERLQDEDSFGNIAPKKVQGVDTPRHSQRLDSRAAQAVEDPNITGDVQVVDKLLSQFIAIQKDKDERMKQCIKSLQHQFS</sequence>
<dbReference type="Proteomes" id="UP000886611">
    <property type="component" value="Unassembled WGS sequence"/>
</dbReference>
<dbReference type="GO" id="GO:0005730">
    <property type="term" value="C:nucleolus"/>
    <property type="evidence" value="ECO:0007669"/>
    <property type="project" value="TreeGrafter"/>
</dbReference>
<evidence type="ECO:0000313" key="4">
    <source>
        <dbReference type="Proteomes" id="UP000886611"/>
    </source>
</evidence>
<gene>
    <name evidence="3" type="primary">Nol8</name>
    <name evidence="3" type="ORF">GTO96_0005246</name>
</gene>
<feature type="region of interest" description="Disordered" evidence="2">
    <location>
        <begin position="21"/>
        <end position="46"/>
    </location>
</feature>
<dbReference type="GO" id="GO:1902570">
    <property type="term" value="P:protein localization to nucleolus"/>
    <property type="evidence" value="ECO:0007669"/>
    <property type="project" value="TreeGrafter"/>
</dbReference>
<dbReference type="PANTHER" id="PTHR48029:SF1">
    <property type="entry name" value="NUCLEOLAR PROTEIN 8"/>
    <property type="match status" value="1"/>
</dbReference>
<reference evidence="3 4" key="1">
    <citation type="journal article" date="2021" name="Cell">
        <title>Tracing the genetic footprints of vertebrate landing in non-teleost ray-finned fishes.</title>
        <authorList>
            <person name="Bi X."/>
            <person name="Wang K."/>
            <person name="Yang L."/>
            <person name="Pan H."/>
            <person name="Jiang H."/>
            <person name="Wei Q."/>
            <person name="Fang M."/>
            <person name="Yu H."/>
            <person name="Zhu C."/>
            <person name="Cai Y."/>
            <person name="He Y."/>
            <person name="Gan X."/>
            <person name="Zeng H."/>
            <person name="Yu D."/>
            <person name="Zhu Y."/>
            <person name="Jiang H."/>
            <person name="Qiu Q."/>
            <person name="Yang H."/>
            <person name="Zhang Y.E."/>
            <person name="Wang W."/>
            <person name="Zhu M."/>
            <person name="He S."/>
            <person name="Zhang G."/>
        </authorList>
    </citation>
    <scope>NUCLEOTIDE SEQUENCE [LARGE SCALE GENOMIC DNA]</scope>
    <source>
        <strain evidence="3">Bchr_013</strain>
    </source>
</reference>
<organism evidence="3 4">
    <name type="scientific">Polypterus senegalus</name>
    <name type="common">Senegal bichir</name>
    <dbReference type="NCBI Taxonomy" id="55291"/>
    <lineage>
        <taxon>Eukaryota</taxon>
        <taxon>Metazoa</taxon>
        <taxon>Chordata</taxon>
        <taxon>Craniata</taxon>
        <taxon>Vertebrata</taxon>
        <taxon>Euteleostomi</taxon>
        <taxon>Actinopterygii</taxon>
        <taxon>Polypteriformes</taxon>
        <taxon>Polypteridae</taxon>
        <taxon>Polypterus</taxon>
    </lineage>
</organism>
<protein>
    <submittedName>
        <fullName evidence="3">NOL8 protein</fullName>
    </submittedName>
</protein>